<name>A0A316YFC1_9BASI</name>
<keyword evidence="3" id="KW-1185">Reference proteome</keyword>
<feature type="region of interest" description="Disordered" evidence="1">
    <location>
        <begin position="341"/>
        <end position="370"/>
    </location>
</feature>
<dbReference type="InParanoid" id="A0A316YFC1"/>
<protein>
    <submittedName>
        <fullName evidence="2">Uncharacterized protein</fullName>
    </submittedName>
</protein>
<organism evidence="2 3">
    <name type="scientific">Acaromyces ingoldii</name>
    <dbReference type="NCBI Taxonomy" id="215250"/>
    <lineage>
        <taxon>Eukaryota</taxon>
        <taxon>Fungi</taxon>
        <taxon>Dikarya</taxon>
        <taxon>Basidiomycota</taxon>
        <taxon>Ustilaginomycotina</taxon>
        <taxon>Exobasidiomycetes</taxon>
        <taxon>Exobasidiales</taxon>
        <taxon>Cryptobasidiaceae</taxon>
        <taxon>Acaromyces</taxon>
    </lineage>
</organism>
<dbReference type="Proteomes" id="UP000245768">
    <property type="component" value="Unassembled WGS sequence"/>
</dbReference>
<dbReference type="GeneID" id="37047259"/>
<proteinExistence type="predicted"/>
<evidence type="ECO:0000313" key="2">
    <source>
        <dbReference type="EMBL" id="PWN87574.1"/>
    </source>
</evidence>
<feature type="region of interest" description="Disordered" evidence="1">
    <location>
        <begin position="151"/>
        <end position="188"/>
    </location>
</feature>
<accession>A0A316YFC1</accession>
<evidence type="ECO:0000313" key="3">
    <source>
        <dbReference type="Proteomes" id="UP000245768"/>
    </source>
</evidence>
<feature type="compositionally biased region" description="Low complexity" evidence="1">
    <location>
        <begin position="345"/>
        <end position="361"/>
    </location>
</feature>
<dbReference type="RefSeq" id="XP_025374772.1">
    <property type="nucleotide sequence ID" value="XM_025525343.1"/>
</dbReference>
<dbReference type="EMBL" id="KZ819640">
    <property type="protein sequence ID" value="PWN87574.1"/>
    <property type="molecule type" value="Genomic_DNA"/>
</dbReference>
<feature type="compositionally biased region" description="Polar residues" evidence="1">
    <location>
        <begin position="208"/>
        <end position="223"/>
    </location>
</feature>
<evidence type="ECO:0000256" key="1">
    <source>
        <dbReference type="SAM" id="MobiDB-lite"/>
    </source>
</evidence>
<feature type="compositionally biased region" description="Polar residues" evidence="1">
    <location>
        <begin position="255"/>
        <end position="267"/>
    </location>
</feature>
<feature type="region of interest" description="Disordered" evidence="1">
    <location>
        <begin position="1"/>
        <end position="23"/>
    </location>
</feature>
<feature type="compositionally biased region" description="Polar residues" evidence="1">
    <location>
        <begin position="1"/>
        <end position="15"/>
    </location>
</feature>
<feature type="region of interest" description="Disordered" evidence="1">
    <location>
        <begin position="208"/>
        <end position="315"/>
    </location>
</feature>
<dbReference type="AlphaFoldDB" id="A0A316YFC1"/>
<sequence length="370" mass="40862">MQSTGCSKRSTTTSRLGKMHWGTSRWTAIEKQRTEESKGRRRKTTTTLKKTMTMTKTRCSKRTTAKVQASDRLNSRRRQGGRLGDKIVTNLEGRARLVLDIFPPGHRAIKKAGQKESRPPLLFAAAQCRFHCTPSRQRVCPRRFRHGHWTPRRGYFPTGAPRPASSHSKTRPVLSRARSTRSKMPHHGLPSIASLEALVVGCCTGTRQAQQDPMTSSSMSLACSTRPGPRRVGYASQTSTSRRMPASGTGAATGISPSIAQTSSGPTQCERRVFRLRPSACRIPRRRHSLPPPPLQQQTERRPSSVHDCSSPPGCPTFPSTPISPFFLRFPSTSHRFVEASGTLSATRPPSSRSPTTCTARRAQRLSTAK</sequence>
<gene>
    <name evidence="2" type="ORF">FA10DRAFT_304334</name>
</gene>
<reference evidence="2 3" key="1">
    <citation type="journal article" date="2018" name="Mol. Biol. Evol.">
        <title>Broad Genomic Sampling Reveals a Smut Pathogenic Ancestry of the Fungal Clade Ustilaginomycotina.</title>
        <authorList>
            <person name="Kijpornyongpan T."/>
            <person name="Mondo S.J."/>
            <person name="Barry K."/>
            <person name="Sandor L."/>
            <person name="Lee J."/>
            <person name="Lipzen A."/>
            <person name="Pangilinan J."/>
            <person name="LaButti K."/>
            <person name="Hainaut M."/>
            <person name="Henrissat B."/>
            <person name="Grigoriev I.V."/>
            <person name="Spatafora J.W."/>
            <person name="Aime M.C."/>
        </authorList>
    </citation>
    <scope>NUCLEOTIDE SEQUENCE [LARGE SCALE GENOMIC DNA]</scope>
    <source>
        <strain evidence="2 3">MCA 4198</strain>
    </source>
</reference>